<protein>
    <submittedName>
        <fullName evidence="10">Thimet oligopeptidase 1</fullName>
    </submittedName>
</protein>
<feature type="compositionally biased region" description="Low complexity" evidence="8">
    <location>
        <begin position="87"/>
        <end position="118"/>
    </location>
</feature>
<dbReference type="CDD" id="cd06455">
    <property type="entry name" value="M3A_TOP"/>
    <property type="match status" value="1"/>
</dbReference>
<proteinExistence type="inferred from homology"/>
<dbReference type="GO" id="GO:0006518">
    <property type="term" value="P:peptide metabolic process"/>
    <property type="evidence" value="ECO:0007669"/>
    <property type="project" value="TreeGrafter"/>
</dbReference>
<feature type="compositionally biased region" description="Low complexity" evidence="8">
    <location>
        <begin position="205"/>
        <end position="215"/>
    </location>
</feature>
<keyword evidence="5 7" id="KW-0862">Zinc</keyword>
<dbReference type="Pfam" id="PF01432">
    <property type="entry name" value="Peptidase_M3"/>
    <property type="match status" value="1"/>
</dbReference>
<dbReference type="InterPro" id="IPR024079">
    <property type="entry name" value="MetalloPept_cat_dom_sf"/>
</dbReference>
<dbReference type="SUPFAM" id="SSF55486">
    <property type="entry name" value="Metalloproteases ('zincins'), catalytic domain"/>
    <property type="match status" value="1"/>
</dbReference>
<reference evidence="10" key="1">
    <citation type="submission" date="2025-08" db="UniProtKB">
        <authorList>
            <consortium name="Ensembl"/>
        </authorList>
    </citation>
    <scope>IDENTIFICATION</scope>
</reference>
<evidence type="ECO:0000313" key="10">
    <source>
        <dbReference type="Ensembl" id="ENSGMOP00000046306.1"/>
    </source>
</evidence>
<keyword evidence="11" id="KW-1185">Reference proteome</keyword>
<keyword evidence="6 7" id="KW-0482">Metalloprotease</keyword>
<evidence type="ECO:0000256" key="7">
    <source>
        <dbReference type="RuleBase" id="RU003435"/>
    </source>
</evidence>
<keyword evidence="3 7" id="KW-0479">Metal-binding</keyword>
<dbReference type="GO" id="GO:0005758">
    <property type="term" value="C:mitochondrial intermembrane space"/>
    <property type="evidence" value="ECO:0007669"/>
    <property type="project" value="TreeGrafter"/>
</dbReference>
<evidence type="ECO:0000256" key="2">
    <source>
        <dbReference type="ARBA" id="ARBA00022670"/>
    </source>
</evidence>
<feature type="compositionally biased region" description="Pro residues" evidence="8">
    <location>
        <begin position="124"/>
        <end position="162"/>
    </location>
</feature>
<evidence type="ECO:0000256" key="4">
    <source>
        <dbReference type="ARBA" id="ARBA00022801"/>
    </source>
</evidence>
<dbReference type="Gene3D" id="3.40.390.10">
    <property type="entry name" value="Collagenase (Catalytic Domain)"/>
    <property type="match status" value="1"/>
</dbReference>
<evidence type="ECO:0000313" key="11">
    <source>
        <dbReference type="Proteomes" id="UP000694546"/>
    </source>
</evidence>
<accession>A0A8C5BHZ1</accession>
<dbReference type="InterPro" id="IPR024077">
    <property type="entry name" value="Neurolysin/TOP_dom2"/>
</dbReference>
<feature type="region of interest" description="Disordered" evidence="8">
    <location>
        <begin position="47"/>
        <end position="303"/>
    </location>
</feature>
<name>A0A8C5BHZ1_GADMO</name>
<feature type="compositionally biased region" description="Pro residues" evidence="8">
    <location>
        <begin position="289"/>
        <end position="299"/>
    </location>
</feature>
<dbReference type="Ensembl" id="ENSGMOT00000035826.1">
    <property type="protein sequence ID" value="ENSGMOP00000046306.1"/>
    <property type="gene ID" value="ENSGMOG00000016344.2"/>
</dbReference>
<evidence type="ECO:0000256" key="5">
    <source>
        <dbReference type="ARBA" id="ARBA00022833"/>
    </source>
</evidence>
<feature type="compositionally biased region" description="Low complexity" evidence="8">
    <location>
        <begin position="163"/>
        <end position="175"/>
    </location>
</feature>
<dbReference type="InterPro" id="IPR001567">
    <property type="entry name" value="Pept_M3A_M3B_dom"/>
</dbReference>
<feature type="compositionally biased region" description="Low complexity" evidence="8">
    <location>
        <begin position="223"/>
        <end position="233"/>
    </location>
</feature>
<feature type="compositionally biased region" description="Pro residues" evidence="8">
    <location>
        <begin position="176"/>
        <end position="204"/>
    </location>
</feature>
<evidence type="ECO:0000256" key="6">
    <source>
        <dbReference type="ARBA" id="ARBA00023049"/>
    </source>
</evidence>
<organism evidence="10 11">
    <name type="scientific">Gadus morhua</name>
    <name type="common">Atlantic cod</name>
    <dbReference type="NCBI Taxonomy" id="8049"/>
    <lineage>
        <taxon>Eukaryota</taxon>
        <taxon>Metazoa</taxon>
        <taxon>Chordata</taxon>
        <taxon>Craniata</taxon>
        <taxon>Vertebrata</taxon>
        <taxon>Euteleostomi</taxon>
        <taxon>Actinopterygii</taxon>
        <taxon>Neopterygii</taxon>
        <taxon>Teleostei</taxon>
        <taxon>Neoteleostei</taxon>
        <taxon>Acanthomorphata</taxon>
        <taxon>Zeiogadaria</taxon>
        <taxon>Gadariae</taxon>
        <taxon>Gadiformes</taxon>
        <taxon>Gadoidei</taxon>
        <taxon>Gadidae</taxon>
        <taxon>Gadus</taxon>
    </lineage>
</organism>
<dbReference type="AlphaFoldDB" id="A0A8C5BHZ1"/>
<dbReference type="PANTHER" id="PTHR11804">
    <property type="entry name" value="PROTEASE M3 THIMET OLIGOPEPTIDASE-RELATED"/>
    <property type="match status" value="1"/>
</dbReference>
<keyword evidence="4 7" id="KW-0378">Hydrolase</keyword>
<evidence type="ECO:0000259" key="9">
    <source>
        <dbReference type="Pfam" id="PF01432"/>
    </source>
</evidence>
<evidence type="ECO:0000256" key="3">
    <source>
        <dbReference type="ARBA" id="ARBA00022723"/>
    </source>
</evidence>
<evidence type="ECO:0000256" key="1">
    <source>
        <dbReference type="ARBA" id="ARBA00006040"/>
    </source>
</evidence>
<dbReference type="GO" id="GO:0004222">
    <property type="term" value="F:metalloendopeptidase activity"/>
    <property type="evidence" value="ECO:0007669"/>
    <property type="project" value="InterPro"/>
</dbReference>
<dbReference type="PANTHER" id="PTHR11804:SF56">
    <property type="entry name" value="THIMET OLIGOPEPTIDASE 1"/>
    <property type="match status" value="1"/>
</dbReference>
<keyword evidence="2 7" id="KW-0645">Protease</keyword>
<sequence length="752" mass="82562">MLQVSLKYPHYFPTMKKCWNPETRKALENAFNSRCQQVKLHPHTSTLHLLLTPPPPPYNSPSHLHLPLTPPPSTSPSHLHPPPPPHTSTLHLTPPPSTSSSHLHLLLTTPPHTSTAPSHLHRPLTPPPYASTLTPPPSTLHLPLTPPPSTSPSHLHPPPPPHTSTLQLPPHTSTLTPPPPPDNSNLPLTPPPSTSPSHLHPPPHTSTLTPPSSHLHPPPPPHTSTSPSHLHLPLTPPPSTSPSHLHPPPPPHTSTLHLPLTPPPSTSTVTLPPHTSTLTPPSSTSPSHLHPPPLTPPPSTSTLHLHHTALTLRCAPLQENSSILKQLVSLRGQKSALLGFSTHADFVLEMNMAKSGQKVAGFLEDLGRKLRLLGEEERAVLLQLKEKECEKRGLAFDGQLHAWDTRYYMTQVEELHYAVDQNQLKEYFPMEVVTEGLLAIYQELLGLSFQLVAGAPVWHPDVTLYSVTDRASSALVGQFYLDLFPREGKYGHAACFGLQPGCLLPDGSRQMSVAAMVANFSKPTAAGPSLLQHDEVETYFHEFGHVMHQLCAQADYAMFSGTHVERDFVEAPSQMLENWVWEAEPLRRMSRHYKTGSPIPDVLLDKLIKSRLANTGMINLRQIVLAKVDQALHTRPGLEPADEYSRLSAEILGVPASPGTNMPATFGHLAGGYDAQYYGYLWSEVFSMDMFYSRFKQEGVMEPKVGMDYRKCILQPGGSLDASEMLRKFLGREPKPEAFLLSKGLGPAPCPC</sequence>
<dbReference type="Proteomes" id="UP000694546">
    <property type="component" value="Chromosome 12"/>
</dbReference>
<dbReference type="GeneTree" id="ENSGT00950000183171"/>
<gene>
    <name evidence="10" type="primary">thop1</name>
</gene>
<dbReference type="InterPro" id="IPR045090">
    <property type="entry name" value="Pept_M3A_M3B"/>
</dbReference>
<dbReference type="Gene3D" id="1.10.1370.10">
    <property type="entry name" value="Neurolysin, domain 3"/>
    <property type="match status" value="2"/>
</dbReference>
<feature type="compositionally biased region" description="Pro residues" evidence="8">
    <location>
        <begin position="68"/>
        <end position="86"/>
    </location>
</feature>
<reference evidence="10" key="2">
    <citation type="submission" date="2025-09" db="UniProtKB">
        <authorList>
            <consortium name="Ensembl"/>
        </authorList>
    </citation>
    <scope>IDENTIFICATION</scope>
</reference>
<evidence type="ECO:0000256" key="8">
    <source>
        <dbReference type="SAM" id="MobiDB-lite"/>
    </source>
</evidence>
<feature type="compositionally biased region" description="Low complexity" evidence="8">
    <location>
        <begin position="266"/>
        <end position="288"/>
    </location>
</feature>
<dbReference type="GO" id="GO:0006508">
    <property type="term" value="P:proteolysis"/>
    <property type="evidence" value="ECO:0007669"/>
    <property type="project" value="UniProtKB-KW"/>
</dbReference>
<comment type="cofactor">
    <cofactor evidence="7">
        <name>Zn(2+)</name>
        <dbReference type="ChEBI" id="CHEBI:29105"/>
    </cofactor>
    <text evidence="7">Binds 1 zinc ion.</text>
</comment>
<dbReference type="GO" id="GO:0046872">
    <property type="term" value="F:metal ion binding"/>
    <property type="evidence" value="ECO:0007669"/>
    <property type="project" value="UniProtKB-UniRule"/>
</dbReference>
<feature type="domain" description="Peptidase M3A/M3B catalytic" evidence="9">
    <location>
        <begin position="313"/>
        <end position="743"/>
    </location>
</feature>
<comment type="similarity">
    <text evidence="1 7">Belongs to the peptidase M3 family.</text>
</comment>
<feature type="compositionally biased region" description="Pro residues" evidence="8">
    <location>
        <begin position="234"/>
        <end position="252"/>
    </location>
</feature>